<evidence type="ECO:0000313" key="2">
    <source>
        <dbReference type="Proteomes" id="UP000692954"/>
    </source>
</evidence>
<organism evidence="1 2">
    <name type="scientific">Paramecium sonneborni</name>
    <dbReference type="NCBI Taxonomy" id="65129"/>
    <lineage>
        <taxon>Eukaryota</taxon>
        <taxon>Sar</taxon>
        <taxon>Alveolata</taxon>
        <taxon>Ciliophora</taxon>
        <taxon>Intramacronucleata</taxon>
        <taxon>Oligohymenophorea</taxon>
        <taxon>Peniculida</taxon>
        <taxon>Parameciidae</taxon>
        <taxon>Paramecium</taxon>
    </lineage>
</organism>
<gene>
    <name evidence="1" type="ORF">PSON_ATCC_30995.1.T2060017</name>
</gene>
<evidence type="ECO:0000313" key="1">
    <source>
        <dbReference type="EMBL" id="CAD8129079.1"/>
    </source>
</evidence>
<keyword evidence="2" id="KW-1185">Reference proteome</keyword>
<dbReference type="EMBL" id="CAJJDN010000206">
    <property type="protein sequence ID" value="CAD8129079.1"/>
    <property type="molecule type" value="Genomic_DNA"/>
</dbReference>
<accession>A0A8S1RPW1</accession>
<proteinExistence type="predicted"/>
<reference evidence="1" key="1">
    <citation type="submission" date="2021-01" db="EMBL/GenBank/DDBJ databases">
        <authorList>
            <consortium name="Genoscope - CEA"/>
            <person name="William W."/>
        </authorList>
    </citation>
    <scope>NUCLEOTIDE SEQUENCE</scope>
</reference>
<dbReference type="AlphaFoldDB" id="A0A8S1RPW1"/>
<comment type="caution">
    <text evidence="1">The sequence shown here is derived from an EMBL/GenBank/DDBJ whole genome shotgun (WGS) entry which is preliminary data.</text>
</comment>
<name>A0A8S1RPW1_9CILI</name>
<protein>
    <submittedName>
        <fullName evidence="1">Uncharacterized protein</fullName>
    </submittedName>
</protein>
<dbReference type="Proteomes" id="UP000692954">
    <property type="component" value="Unassembled WGS sequence"/>
</dbReference>
<sequence>MNTFEKLQHVCIEQVGQLINAQKNQQLIQYNYIYQSVNLSESDNFPGDPLLTQIQILYKFFYSSR</sequence>